<accession>A0A3G1IVV5</accession>
<dbReference type="Gene3D" id="1.10.287.610">
    <property type="entry name" value="Helix hairpin bin"/>
    <property type="match status" value="1"/>
</dbReference>
<dbReference type="PROSITE" id="PS00963">
    <property type="entry name" value="RIBOSOMAL_S2_2"/>
    <property type="match status" value="1"/>
</dbReference>
<keyword evidence="6" id="KW-0934">Plastid</keyword>
<dbReference type="GO" id="GO:0003735">
    <property type="term" value="F:structural constituent of ribosome"/>
    <property type="evidence" value="ECO:0007669"/>
    <property type="project" value="InterPro"/>
</dbReference>
<evidence type="ECO:0000256" key="2">
    <source>
        <dbReference type="ARBA" id="ARBA00022980"/>
    </source>
</evidence>
<organism evidence="6">
    <name type="scientific">Gloeochaete wittrockiana</name>
    <dbReference type="NCBI Taxonomy" id="38269"/>
    <lineage>
        <taxon>Eukaryota</taxon>
        <taxon>Glaucocystophyceae</taxon>
        <taxon>Gloeochaetales</taxon>
        <taxon>Gloeochaetaceae</taxon>
        <taxon>Gloeochaete</taxon>
    </lineage>
</organism>
<gene>
    <name evidence="6" type="primary">rps2</name>
</gene>
<dbReference type="PROSITE" id="PS00962">
    <property type="entry name" value="RIBOSOMAL_S2_1"/>
    <property type="match status" value="1"/>
</dbReference>
<geneLocation type="plastid" evidence="6"/>
<keyword evidence="2 5" id="KW-0689">Ribosomal protein</keyword>
<dbReference type="GeneID" id="38572588"/>
<keyword evidence="3 5" id="KW-0687">Ribonucleoprotein</keyword>
<dbReference type="NCBIfam" id="TIGR01011">
    <property type="entry name" value="rpsB_bact"/>
    <property type="match status" value="1"/>
</dbReference>
<dbReference type="Pfam" id="PF00318">
    <property type="entry name" value="Ribosomal_S2"/>
    <property type="match status" value="1"/>
</dbReference>
<evidence type="ECO:0000256" key="1">
    <source>
        <dbReference type="ARBA" id="ARBA00006242"/>
    </source>
</evidence>
<dbReference type="PANTHER" id="PTHR12534">
    <property type="entry name" value="30S RIBOSOMAL PROTEIN S2 PROKARYOTIC AND ORGANELLAR"/>
    <property type="match status" value="1"/>
</dbReference>
<dbReference type="InterPro" id="IPR018130">
    <property type="entry name" value="Ribosomal_uS2_CS"/>
</dbReference>
<dbReference type="PRINTS" id="PR00395">
    <property type="entry name" value="RIBOSOMALS2"/>
</dbReference>
<dbReference type="RefSeq" id="YP_009546123.1">
    <property type="nucleotide sequence ID" value="NC_040153.1"/>
</dbReference>
<dbReference type="InterPro" id="IPR005706">
    <property type="entry name" value="Ribosomal_uS2_bac/mit/plastid"/>
</dbReference>
<dbReference type="SUPFAM" id="SSF52313">
    <property type="entry name" value="Ribosomal protein S2"/>
    <property type="match status" value="1"/>
</dbReference>
<reference evidence="6" key="1">
    <citation type="submission" date="2017-05" db="EMBL/GenBank/DDBJ databases">
        <title>Plastid comparative genomics reveals ancient divergence between Glaucophyte genera.</title>
        <authorList>
            <person name="Figueroa-Martinez F.J."/>
            <person name="Jackson C."/>
            <person name="Reyes-Prieto A."/>
        </authorList>
    </citation>
    <scope>NUCLEOTIDE SEQUENCE</scope>
    <source>
        <strain evidence="6">SAG 46.84</strain>
    </source>
</reference>
<dbReference type="FunFam" id="1.10.287.610:FF:000001">
    <property type="entry name" value="30S ribosomal protein S2"/>
    <property type="match status" value="1"/>
</dbReference>
<sequence length="229" mass="26033">MVSITLEEMFFARVHFGHLAKRQNPKMQKYVFERRGSIQIIDLVQTGKLLLQACNFLSSSAQNSKTILFVGTKRQAASIIAQEASRCKSFYINHRWLGGILTNWATIRTQVQLLKQLELKEENGVLDLLPKQEASRLRRQLDKLRMFLGGIKNMTKLPDIVIVVDLKREYNAILECHKLNIPVVGLVDTNCDPDLLDWPIPGNDDSILSINYIISKLADAIIEGTNFLI</sequence>
<evidence type="ECO:0000313" key="6">
    <source>
        <dbReference type="EMBL" id="ASQ40184.1"/>
    </source>
</evidence>
<comment type="similarity">
    <text evidence="1 5">Belongs to the universal ribosomal protein uS2 family.</text>
</comment>
<name>A0A3G1IVV5_9EUKA</name>
<evidence type="ECO:0000256" key="3">
    <source>
        <dbReference type="ARBA" id="ARBA00023274"/>
    </source>
</evidence>
<evidence type="ECO:0000256" key="4">
    <source>
        <dbReference type="ARBA" id="ARBA00035155"/>
    </source>
</evidence>
<dbReference type="PANTHER" id="PTHR12534:SF0">
    <property type="entry name" value="SMALL RIBOSOMAL SUBUNIT PROTEIN US2M"/>
    <property type="match status" value="1"/>
</dbReference>
<dbReference type="EMBL" id="MF167426">
    <property type="protein sequence ID" value="ASQ40184.1"/>
    <property type="molecule type" value="Genomic_DNA"/>
</dbReference>
<proteinExistence type="inferred from homology"/>
<dbReference type="HAMAP" id="MF_00291_B">
    <property type="entry name" value="Ribosomal_uS2_B"/>
    <property type="match status" value="1"/>
</dbReference>
<dbReference type="Gene3D" id="3.40.50.10490">
    <property type="entry name" value="Glucose-6-phosphate isomerase like protein, domain 1"/>
    <property type="match status" value="1"/>
</dbReference>
<dbReference type="CDD" id="cd01425">
    <property type="entry name" value="RPS2"/>
    <property type="match status" value="1"/>
</dbReference>
<dbReference type="GO" id="GO:0006412">
    <property type="term" value="P:translation"/>
    <property type="evidence" value="ECO:0007669"/>
    <property type="project" value="InterPro"/>
</dbReference>
<dbReference type="GO" id="GO:0005763">
    <property type="term" value="C:mitochondrial small ribosomal subunit"/>
    <property type="evidence" value="ECO:0007669"/>
    <property type="project" value="TreeGrafter"/>
</dbReference>
<dbReference type="InterPro" id="IPR023591">
    <property type="entry name" value="Ribosomal_uS2_flav_dom_sf"/>
</dbReference>
<protein>
    <recommendedName>
        <fullName evidence="4">Small ribosomal subunit protein uS2c</fullName>
    </recommendedName>
</protein>
<evidence type="ECO:0000256" key="5">
    <source>
        <dbReference type="RuleBase" id="RU003631"/>
    </source>
</evidence>
<dbReference type="InterPro" id="IPR001865">
    <property type="entry name" value="Ribosomal_uS2"/>
</dbReference>
<dbReference type="AlphaFoldDB" id="A0A3G1IVV5"/>